<dbReference type="InterPro" id="IPR016181">
    <property type="entry name" value="Acyl_CoA_acyltransferase"/>
</dbReference>
<keyword evidence="2" id="KW-1185">Reference proteome</keyword>
<dbReference type="EMBL" id="VLKI01000012">
    <property type="protein sequence ID" value="TWH84095.1"/>
    <property type="molecule type" value="Genomic_DNA"/>
</dbReference>
<dbReference type="Gene3D" id="3.40.630.30">
    <property type="match status" value="1"/>
</dbReference>
<organism evidence="1 2">
    <name type="scientific">Cytobacillus oceanisediminis</name>
    <dbReference type="NCBI Taxonomy" id="665099"/>
    <lineage>
        <taxon>Bacteria</taxon>
        <taxon>Bacillati</taxon>
        <taxon>Bacillota</taxon>
        <taxon>Bacilli</taxon>
        <taxon>Bacillales</taxon>
        <taxon>Bacillaceae</taxon>
        <taxon>Cytobacillus</taxon>
    </lineage>
</organism>
<dbReference type="Proteomes" id="UP000318667">
    <property type="component" value="Unassembled WGS sequence"/>
</dbReference>
<gene>
    <name evidence="1" type="ORF">IQ19_03762</name>
</gene>
<comment type="caution">
    <text evidence="1">The sequence shown here is derived from an EMBL/GenBank/DDBJ whole genome shotgun (WGS) entry which is preliminary data.</text>
</comment>
<reference evidence="1 2" key="1">
    <citation type="journal article" date="2015" name="Stand. Genomic Sci.">
        <title>Genomic Encyclopedia of Bacterial and Archaeal Type Strains, Phase III: the genomes of soil and plant-associated and newly described type strains.</title>
        <authorList>
            <person name="Whitman W.B."/>
            <person name="Woyke T."/>
            <person name="Klenk H.P."/>
            <person name="Zhou Y."/>
            <person name="Lilburn T.G."/>
            <person name="Beck B.J."/>
            <person name="De Vos P."/>
            <person name="Vandamme P."/>
            <person name="Eisen J.A."/>
            <person name="Garrity G."/>
            <person name="Hugenholtz P."/>
            <person name="Kyrpides N.C."/>
        </authorList>
    </citation>
    <scope>NUCLEOTIDE SEQUENCE [LARGE SCALE GENOMIC DNA]</scope>
    <source>
        <strain evidence="1 2">CGMCC 1.10115</strain>
    </source>
</reference>
<name>A0A562JM91_9BACI</name>
<dbReference type="SUPFAM" id="SSF55729">
    <property type="entry name" value="Acyl-CoA N-acyltransferases (Nat)"/>
    <property type="match status" value="1"/>
</dbReference>
<sequence>MDEKNEGEKNVSDKKYLYGKRVHLRPFQQGDHENIYYAFLDPDFRKLTGTQYFLTMESIEKAYENFKSDKSRIDLVITLSETEEAIADLALNEINLSSLLVKKATKFAKTA</sequence>
<dbReference type="AlphaFoldDB" id="A0A562JM91"/>
<protein>
    <submittedName>
        <fullName evidence="1">Uncharacterized protein</fullName>
    </submittedName>
</protein>
<evidence type="ECO:0000313" key="1">
    <source>
        <dbReference type="EMBL" id="TWH84095.1"/>
    </source>
</evidence>
<proteinExistence type="predicted"/>
<accession>A0A562JM91</accession>
<dbReference type="OrthoDB" id="9795206at2"/>
<evidence type="ECO:0000313" key="2">
    <source>
        <dbReference type="Proteomes" id="UP000318667"/>
    </source>
</evidence>
<dbReference type="RefSeq" id="WP_144543874.1">
    <property type="nucleotide sequence ID" value="NZ_CBCSDC010000022.1"/>
</dbReference>
<dbReference type="GeneID" id="65404888"/>